<dbReference type="PROSITE" id="PS00154">
    <property type="entry name" value="ATPASE_E1_E2"/>
    <property type="match status" value="1"/>
</dbReference>
<feature type="transmembrane region" description="Helical" evidence="10">
    <location>
        <begin position="785"/>
        <end position="810"/>
    </location>
</feature>
<evidence type="ECO:0000256" key="2">
    <source>
        <dbReference type="ARBA" id="ARBA00022692"/>
    </source>
</evidence>
<evidence type="ECO:0000256" key="9">
    <source>
        <dbReference type="SAM" id="MobiDB-lite"/>
    </source>
</evidence>
<dbReference type="Pfam" id="PF00689">
    <property type="entry name" value="Cation_ATPase_C"/>
    <property type="match status" value="1"/>
</dbReference>
<dbReference type="InterPro" id="IPR001757">
    <property type="entry name" value="P_typ_ATPase"/>
</dbReference>
<evidence type="ECO:0000256" key="4">
    <source>
        <dbReference type="ARBA" id="ARBA00022840"/>
    </source>
</evidence>
<dbReference type="InterPro" id="IPR023298">
    <property type="entry name" value="ATPase_P-typ_TM_dom_sf"/>
</dbReference>
<feature type="domain" description="Cation-transporting P-type ATPase N-terminal" evidence="11">
    <location>
        <begin position="33"/>
        <end position="106"/>
    </location>
</feature>
<keyword evidence="2 10" id="KW-0812">Transmembrane</keyword>
<dbReference type="Pfam" id="PF00122">
    <property type="entry name" value="E1-E2_ATPase"/>
    <property type="match status" value="1"/>
</dbReference>
<evidence type="ECO:0000256" key="7">
    <source>
        <dbReference type="ARBA" id="ARBA00023136"/>
    </source>
</evidence>
<protein>
    <submittedName>
        <fullName evidence="12">Magnesium-translocating P-type ATPase</fullName>
    </submittedName>
</protein>
<proteinExistence type="predicted"/>
<dbReference type="SFLD" id="SFLDS00003">
    <property type="entry name" value="Haloacid_Dehalogenase"/>
    <property type="match status" value="1"/>
</dbReference>
<comment type="caution">
    <text evidence="12">The sequence shown here is derived from an EMBL/GenBank/DDBJ whole genome shotgun (WGS) entry which is preliminary data.</text>
</comment>
<dbReference type="InterPro" id="IPR008250">
    <property type="entry name" value="ATPase_P-typ_transduc_dom_A_sf"/>
</dbReference>
<dbReference type="SFLD" id="SFLDG00002">
    <property type="entry name" value="C1.7:_P-type_atpase_like"/>
    <property type="match status" value="1"/>
</dbReference>
<dbReference type="InterPro" id="IPR004014">
    <property type="entry name" value="ATPase_P-typ_cation-transptr_N"/>
</dbReference>
<accession>A0A2V4NWF3</accession>
<dbReference type="PANTHER" id="PTHR42861">
    <property type="entry name" value="CALCIUM-TRANSPORTING ATPASE"/>
    <property type="match status" value="1"/>
</dbReference>
<keyword evidence="4" id="KW-0067">ATP-binding</keyword>
<evidence type="ECO:0000256" key="5">
    <source>
        <dbReference type="ARBA" id="ARBA00022967"/>
    </source>
</evidence>
<dbReference type="InterPro" id="IPR023299">
    <property type="entry name" value="ATPase_P-typ_cyto_dom_N"/>
</dbReference>
<dbReference type="PRINTS" id="PR00119">
    <property type="entry name" value="CATATPASE"/>
</dbReference>
<evidence type="ECO:0000313" key="13">
    <source>
        <dbReference type="Proteomes" id="UP000248039"/>
    </source>
</evidence>
<comment type="subcellular location">
    <subcellularLocation>
        <location evidence="1">Cell membrane</location>
        <topology evidence="1">Multi-pass membrane protein</topology>
    </subcellularLocation>
</comment>
<dbReference type="PRINTS" id="PR00120">
    <property type="entry name" value="HATPASE"/>
</dbReference>
<dbReference type="Pfam" id="PF00690">
    <property type="entry name" value="Cation_ATPase_N"/>
    <property type="match status" value="1"/>
</dbReference>
<dbReference type="InterPro" id="IPR006068">
    <property type="entry name" value="ATPase_P-typ_cation-transptr_C"/>
</dbReference>
<dbReference type="InterPro" id="IPR036412">
    <property type="entry name" value="HAD-like_sf"/>
</dbReference>
<dbReference type="SFLD" id="SFLDF00027">
    <property type="entry name" value="p-type_atpase"/>
    <property type="match status" value="1"/>
</dbReference>
<comment type="catalytic activity">
    <reaction evidence="8">
        <text>ATP + H2O = ADP + phosphate + H(+)</text>
        <dbReference type="Rhea" id="RHEA:13065"/>
        <dbReference type="ChEBI" id="CHEBI:15377"/>
        <dbReference type="ChEBI" id="CHEBI:15378"/>
        <dbReference type="ChEBI" id="CHEBI:30616"/>
        <dbReference type="ChEBI" id="CHEBI:43474"/>
        <dbReference type="ChEBI" id="CHEBI:456216"/>
    </reaction>
</comment>
<dbReference type="EMBL" id="PYBW01000098">
    <property type="protein sequence ID" value="PYC73881.1"/>
    <property type="molecule type" value="Genomic_DNA"/>
</dbReference>
<dbReference type="GO" id="GO:0005524">
    <property type="term" value="F:ATP binding"/>
    <property type="evidence" value="ECO:0007669"/>
    <property type="project" value="UniProtKB-KW"/>
</dbReference>
<feature type="transmembrane region" description="Helical" evidence="10">
    <location>
        <begin position="861"/>
        <end position="879"/>
    </location>
</feature>
<dbReference type="SMART" id="SM00831">
    <property type="entry name" value="Cation_ATPase_N"/>
    <property type="match status" value="1"/>
</dbReference>
<dbReference type="AlphaFoldDB" id="A0A2V4NWF3"/>
<dbReference type="Gene3D" id="2.70.150.10">
    <property type="entry name" value="Calcium-transporting ATPase, cytoplasmic transduction domain A"/>
    <property type="match status" value="1"/>
</dbReference>
<dbReference type="SUPFAM" id="SSF81660">
    <property type="entry name" value="Metal cation-transporting ATPase, ATP-binding domain N"/>
    <property type="match status" value="1"/>
</dbReference>
<feature type="transmembrane region" description="Helical" evidence="10">
    <location>
        <begin position="323"/>
        <end position="343"/>
    </location>
</feature>
<feature type="transmembrane region" description="Helical" evidence="10">
    <location>
        <begin position="349"/>
        <end position="374"/>
    </location>
</feature>
<gene>
    <name evidence="12" type="ORF">C7C46_24920</name>
</gene>
<dbReference type="InterPro" id="IPR018303">
    <property type="entry name" value="ATPase_P-typ_P_site"/>
</dbReference>
<feature type="compositionally biased region" description="Low complexity" evidence="9">
    <location>
        <begin position="302"/>
        <end position="312"/>
    </location>
</feature>
<dbReference type="Gene3D" id="1.20.1110.10">
    <property type="entry name" value="Calcium-transporting ATPase, transmembrane domain"/>
    <property type="match status" value="1"/>
</dbReference>
<dbReference type="SUPFAM" id="SSF81653">
    <property type="entry name" value="Calcium ATPase, transduction domain A"/>
    <property type="match status" value="1"/>
</dbReference>
<dbReference type="InterPro" id="IPR059000">
    <property type="entry name" value="ATPase_P-type_domA"/>
</dbReference>
<evidence type="ECO:0000256" key="8">
    <source>
        <dbReference type="ARBA" id="ARBA00049360"/>
    </source>
</evidence>
<feature type="compositionally biased region" description="Low complexity" evidence="9">
    <location>
        <begin position="264"/>
        <end position="294"/>
    </location>
</feature>
<dbReference type="NCBIfam" id="TIGR01494">
    <property type="entry name" value="ATPase_P-type"/>
    <property type="match status" value="1"/>
</dbReference>
<dbReference type="InterPro" id="IPR044492">
    <property type="entry name" value="P_typ_ATPase_HD_dom"/>
</dbReference>
<evidence type="ECO:0000313" key="12">
    <source>
        <dbReference type="EMBL" id="PYC73881.1"/>
    </source>
</evidence>
<evidence type="ECO:0000259" key="11">
    <source>
        <dbReference type="SMART" id="SM00831"/>
    </source>
</evidence>
<dbReference type="InterPro" id="IPR023214">
    <property type="entry name" value="HAD_sf"/>
</dbReference>
<dbReference type="GO" id="GO:0005886">
    <property type="term" value="C:plasma membrane"/>
    <property type="evidence" value="ECO:0007669"/>
    <property type="project" value="UniProtKB-SubCell"/>
</dbReference>
<feature type="compositionally biased region" description="Low complexity" evidence="9">
    <location>
        <begin position="14"/>
        <end position="34"/>
    </location>
</feature>
<dbReference type="Gene3D" id="3.40.1110.10">
    <property type="entry name" value="Calcium-transporting ATPase, cytoplasmic domain N"/>
    <property type="match status" value="1"/>
</dbReference>
<evidence type="ECO:0000256" key="6">
    <source>
        <dbReference type="ARBA" id="ARBA00022989"/>
    </source>
</evidence>
<dbReference type="Gene3D" id="3.40.50.1000">
    <property type="entry name" value="HAD superfamily/HAD-like"/>
    <property type="match status" value="1"/>
</dbReference>
<sequence>MPERGERSLPLPGARRAAARSVRPASAAARPAGAARLGRHPLLRLLDSTPRGLTEQQAEERLARYGENSVLPLPGPGRLRRTLTALADPFTALLAALTVVSTAVDSVGTAVILGLLVLTAVGLRLAGERRSASALRELRDLLPATATVLRRAVAAELPLARELPAEQLVPGDVVRLAGGDAVPADLRLLRAEGLTVDQSALTGESEPVPRHAPDLPPPAAAAPFEEPHLLFAGSTVRTGTATALVLATGAATRFGAAHRPSEQPAPEWARWPRPAADPSADAPSAPSAGAPSGRWRLRSAGRRAGSAAGPSAVQRGVRRAVRALILFMAAAVPATVLADGLLHGWSRSLLPFAVAAAVGLTPELLPVVVSSVLARGGRQLGRQGLLVRGPGTVGELGALDVLCLDKTGTLTSGEAAVVGGLDPYGRPASAPLRWAAVAAEAALAEAEDFDPLDEALLLAAETAGLPGGPAGLTVRQVLPFDPVQRTGGVLLGGAGRRLLVVKGAPEAVLARCAGPGADERERLAALVAEQARSGLRLLAVARAQGPARLGAPEPDGPLELVGFVALSDEPVESAAGAVAALAGAKVRVTVLTGDHPGSAARLCGQLGLPVAQVLLGGELAALTDRELAAAAAGGAVFARCDPEQKARVVRALRRADRTVGFLGDGVNDVPALRAADVGIATAGAVGAARAWADLQLGGQDLATAGRALAAGREAVARVAAYLRIALSCNLGNSVSMLVGGVLLPFLPMLPVQVLLQNLCFDAAQLSFAVGGRTIRPSGRPVRLPWGTLAAFAAVFGLLNSVSDLALFGAVRWSGADLGGAAAQGAFHTAWFTENLITQALALPVLYCLGDAGPRPRPPRPVQWAAAGLAVVGVLLPLGPLGRALGFAPLPVAAYGPLALVVLGYAVLLWAGRTLWRWFNPVG</sequence>
<evidence type="ECO:0000256" key="10">
    <source>
        <dbReference type="SAM" id="Phobius"/>
    </source>
</evidence>
<dbReference type="RefSeq" id="WP_110672161.1">
    <property type="nucleotide sequence ID" value="NZ_PYBW01000098.1"/>
</dbReference>
<dbReference type="Pfam" id="PF00702">
    <property type="entry name" value="Hydrolase"/>
    <property type="match status" value="1"/>
</dbReference>
<keyword evidence="6 10" id="KW-1133">Transmembrane helix</keyword>
<keyword evidence="5" id="KW-1278">Translocase</keyword>
<dbReference type="SUPFAM" id="SSF56784">
    <property type="entry name" value="HAD-like"/>
    <property type="match status" value="1"/>
</dbReference>
<organism evidence="12 13">
    <name type="scientific">Streptomyces tateyamensis</name>
    <dbReference type="NCBI Taxonomy" id="565073"/>
    <lineage>
        <taxon>Bacteria</taxon>
        <taxon>Bacillati</taxon>
        <taxon>Actinomycetota</taxon>
        <taxon>Actinomycetes</taxon>
        <taxon>Kitasatosporales</taxon>
        <taxon>Streptomycetaceae</taxon>
        <taxon>Streptomyces</taxon>
    </lineage>
</organism>
<feature type="transmembrane region" description="Helical" evidence="10">
    <location>
        <begin position="891"/>
        <end position="910"/>
    </location>
</feature>
<dbReference type="Proteomes" id="UP000248039">
    <property type="component" value="Unassembled WGS sequence"/>
</dbReference>
<dbReference type="OrthoDB" id="9814270at2"/>
<dbReference type="GO" id="GO:0016887">
    <property type="term" value="F:ATP hydrolysis activity"/>
    <property type="evidence" value="ECO:0007669"/>
    <property type="project" value="InterPro"/>
</dbReference>
<feature type="transmembrane region" description="Helical" evidence="10">
    <location>
        <begin position="107"/>
        <end position="126"/>
    </location>
</feature>
<evidence type="ECO:0000256" key="3">
    <source>
        <dbReference type="ARBA" id="ARBA00022741"/>
    </source>
</evidence>
<evidence type="ECO:0000256" key="1">
    <source>
        <dbReference type="ARBA" id="ARBA00004651"/>
    </source>
</evidence>
<feature type="region of interest" description="Disordered" evidence="9">
    <location>
        <begin position="255"/>
        <end position="312"/>
    </location>
</feature>
<keyword evidence="7 10" id="KW-0472">Membrane</keyword>
<name>A0A2V4NWF3_9ACTN</name>
<keyword evidence="13" id="KW-1185">Reference proteome</keyword>
<dbReference type="SUPFAM" id="SSF81665">
    <property type="entry name" value="Calcium ATPase, transmembrane domain M"/>
    <property type="match status" value="1"/>
</dbReference>
<feature type="region of interest" description="Disordered" evidence="9">
    <location>
        <begin position="1"/>
        <end position="34"/>
    </location>
</feature>
<reference evidence="12 13" key="1">
    <citation type="submission" date="2018-03" db="EMBL/GenBank/DDBJ databases">
        <title>Bioinformatic expansion and discovery of thiopeptide antibiotics.</title>
        <authorList>
            <person name="Schwalen C.J."/>
            <person name="Hudson G.A."/>
            <person name="Mitchell D.A."/>
        </authorList>
    </citation>
    <scope>NUCLEOTIDE SEQUENCE [LARGE SCALE GENOMIC DNA]</scope>
    <source>
        <strain evidence="12 13">ATCC 21389</strain>
    </source>
</reference>
<keyword evidence="3" id="KW-0547">Nucleotide-binding</keyword>